<gene>
    <name evidence="4" type="ORF">F3K02_14195</name>
</gene>
<evidence type="ECO:0000259" key="3">
    <source>
        <dbReference type="Pfam" id="PF05650"/>
    </source>
</evidence>
<sequence>MNRSTNVPLLIGAFLLGLFAIAWVGVGFIGTSSWLALGMTVAIAVAYLVGALEIRRFRSASTGLAQALAHIPQPLNNLADWLARVPAPLQNAVRQRVESGRGALPGLSLTPYLIGLLVMLGMLGTFLGMVVTFKGAVFALEGSADLGAIRGALAAPIKGLGISFGTSVAGVASSAMLGLMSAIARRERMDVARALEQHTAGALRPFTAAFIAAENRDHTFAALQRQADALPQVVTQLQALMEQVERRHQQLDEQLSARQDQFHREAAAAYTGLGQSVAQTLNDSLSSSARVASDSIKPVVENAMAAIAQESTRLHERVSAAVQTQLTGLSTQFAATTGSVAEGWQSALQNHARTSEQLVSGLGQALDQFNTSFEARAAQLLANVQQATAQQHSEQAQAEAQKLAAWTTALQGMASGLQAEWQQVGAHHLAQQQAVCQTLEHTASALQQSASEQATRSMESVARLLAQSEALVLARTESEAQWTQQHGQRMDQLAALWRSELSALRAEESMHLQALRSEEAARGQAAVERLASLQTELATQLQALRADEASRQQTTAEQAAALHSTISTQLQTLRTEEATHLQTLRSEEAARGQAAVQRLGELQVAVTQHLATLGTSLEAPMSRLLETASEAPKAAAEVIGQLRGEMSRLTERDNLALQERTELVAHISSLLQNVQQTTGEQRAAIESLVASATTVLNQTGAQFAQTLGAQAGRADEQTAQMATSAAELAALGQAFQQGVALFSSTNEKLVDGLQRVEGAIGQHMARSDEQLAYYVAQAREVIDLSISAQQGIVEDMRQLRASKPVAAKAAAPAAPSAQGAA</sequence>
<dbReference type="Proteomes" id="UP000545507">
    <property type="component" value="Unassembled WGS sequence"/>
</dbReference>
<dbReference type="AlphaFoldDB" id="A0A7Y8GXM1"/>
<evidence type="ECO:0000313" key="5">
    <source>
        <dbReference type="Proteomes" id="UP000545507"/>
    </source>
</evidence>
<dbReference type="EMBL" id="VYGV01000012">
    <property type="protein sequence ID" value="NWF46391.1"/>
    <property type="molecule type" value="Genomic_DNA"/>
</dbReference>
<comment type="caution">
    <text evidence="4">The sequence shown here is derived from an EMBL/GenBank/DDBJ whole genome shotgun (WGS) entry which is preliminary data.</text>
</comment>
<feature type="coiled-coil region" evidence="1">
    <location>
        <begin position="234"/>
        <end position="261"/>
    </location>
</feature>
<feature type="transmembrane region" description="Helical" evidence="2">
    <location>
        <begin position="112"/>
        <end position="140"/>
    </location>
</feature>
<keyword evidence="2" id="KW-0472">Membrane</keyword>
<evidence type="ECO:0000256" key="2">
    <source>
        <dbReference type="SAM" id="Phobius"/>
    </source>
</evidence>
<keyword evidence="2" id="KW-0812">Transmembrane</keyword>
<dbReference type="InterPro" id="IPR008520">
    <property type="entry name" value="DUF802"/>
</dbReference>
<keyword evidence="5" id="KW-1185">Reference proteome</keyword>
<keyword evidence="2" id="KW-1133">Transmembrane helix</keyword>
<dbReference type="Pfam" id="PF05650">
    <property type="entry name" value="DUF802"/>
    <property type="match status" value="1"/>
</dbReference>
<keyword evidence="1" id="KW-0175">Coiled coil</keyword>
<feature type="transmembrane region" description="Helical" evidence="2">
    <location>
        <begin position="7"/>
        <end position="28"/>
    </location>
</feature>
<name>A0A7Y8GXM1_9BURK</name>
<evidence type="ECO:0000256" key="1">
    <source>
        <dbReference type="SAM" id="Coils"/>
    </source>
</evidence>
<feature type="domain" description="DUF802" evidence="3">
    <location>
        <begin position="329"/>
        <end position="381"/>
    </location>
</feature>
<accession>A0A7Y8GXM1</accession>
<feature type="transmembrane region" description="Helical" evidence="2">
    <location>
        <begin position="34"/>
        <end position="52"/>
    </location>
</feature>
<evidence type="ECO:0000313" key="4">
    <source>
        <dbReference type="EMBL" id="NWF46391.1"/>
    </source>
</evidence>
<dbReference type="RefSeq" id="WP_177136277.1">
    <property type="nucleotide sequence ID" value="NZ_VYGV01000012.1"/>
</dbReference>
<proteinExistence type="predicted"/>
<protein>
    <submittedName>
        <fullName evidence="4">DUF802 domain-containing protein</fullName>
    </submittedName>
</protein>
<organism evidence="4 5">
    <name type="scientific">Hydrogenophaga aromaticivorans</name>
    <dbReference type="NCBI Taxonomy" id="2610898"/>
    <lineage>
        <taxon>Bacteria</taxon>
        <taxon>Pseudomonadati</taxon>
        <taxon>Pseudomonadota</taxon>
        <taxon>Betaproteobacteria</taxon>
        <taxon>Burkholderiales</taxon>
        <taxon>Comamonadaceae</taxon>
        <taxon>Hydrogenophaga</taxon>
    </lineage>
</organism>
<reference evidence="4 5" key="1">
    <citation type="submission" date="2019-09" db="EMBL/GenBank/DDBJ databases">
        <title>Hydrogenophaga aromatica sp. nov., isolated from a para-xylene-degrading enrichment culture.</title>
        <authorList>
            <person name="Tancsics A."/>
            <person name="Banerjee S."/>
        </authorList>
    </citation>
    <scope>NUCLEOTIDE SEQUENCE [LARGE SCALE GENOMIC DNA]</scope>
    <source>
        <strain evidence="4 5">D2P1</strain>
    </source>
</reference>